<protein>
    <submittedName>
        <fullName evidence="1">Uncharacterized protein</fullName>
    </submittedName>
</protein>
<organism evidence="1 2">
    <name type="scientific">Pseudothauera rhizosphaerae</name>
    <dbReference type="NCBI Taxonomy" id="2565932"/>
    <lineage>
        <taxon>Bacteria</taxon>
        <taxon>Pseudomonadati</taxon>
        <taxon>Pseudomonadota</taxon>
        <taxon>Betaproteobacteria</taxon>
        <taxon>Rhodocyclales</taxon>
        <taxon>Zoogloeaceae</taxon>
        <taxon>Pseudothauera</taxon>
    </lineage>
</organism>
<dbReference type="EMBL" id="SSOD01000045">
    <property type="protein sequence ID" value="THF54373.1"/>
    <property type="molecule type" value="Genomic_DNA"/>
</dbReference>
<dbReference type="Pfam" id="PF13332">
    <property type="entry name" value="Fil_haemagg_2"/>
    <property type="match status" value="1"/>
</dbReference>
<sequence>MGHGPRALRADRRSGQHLLVALVPSRLAVGCGFRGRRRELHPPVRRVPRPPLPQRHRFVALTLRGRSPPTAYPSPRLPPLGRPCCERSHGFSIQLNAGQAKGRANGTETVWDNTLITATDTLTVTSGRDTTLKGAQLAGDTVLMNIGGDLLIETLQDVSRYTSKQSSSGLDLSLCIPPICYGSFVQSAAYT</sequence>
<name>A0A4S4A6W7_9RHOO</name>
<proteinExistence type="predicted"/>
<dbReference type="AlphaFoldDB" id="A0A4S4A6W7"/>
<feature type="non-terminal residue" evidence="1">
    <location>
        <position position="191"/>
    </location>
</feature>
<reference evidence="1 2" key="1">
    <citation type="submission" date="2019-04" db="EMBL/GenBank/DDBJ databases">
        <title>Azoarcus rhizosphaerae sp. nov. isolated from rhizosphere of Ficus religiosa.</title>
        <authorList>
            <person name="Lin S.-Y."/>
            <person name="Hameed A."/>
            <person name="Hsu Y.-H."/>
            <person name="Young C.-C."/>
        </authorList>
    </citation>
    <scope>NUCLEOTIDE SEQUENCE [LARGE SCALE GENOMIC DNA]</scope>
    <source>
        <strain evidence="1 2">CC-YHH848</strain>
    </source>
</reference>
<evidence type="ECO:0000313" key="2">
    <source>
        <dbReference type="Proteomes" id="UP000307956"/>
    </source>
</evidence>
<gene>
    <name evidence="1" type="ORF">E6O51_21670</name>
</gene>
<evidence type="ECO:0000313" key="1">
    <source>
        <dbReference type="EMBL" id="THF54373.1"/>
    </source>
</evidence>
<dbReference type="GO" id="GO:0003824">
    <property type="term" value="F:catalytic activity"/>
    <property type="evidence" value="ECO:0007669"/>
    <property type="project" value="UniProtKB-ARBA"/>
</dbReference>
<keyword evidence="2" id="KW-1185">Reference proteome</keyword>
<dbReference type="OrthoDB" id="5666689at2"/>
<dbReference type="Proteomes" id="UP000307956">
    <property type="component" value="Unassembled WGS sequence"/>
</dbReference>
<comment type="caution">
    <text evidence="1">The sequence shown here is derived from an EMBL/GenBank/DDBJ whole genome shotgun (WGS) entry which is preliminary data.</text>
</comment>
<dbReference type="InterPro" id="IPR025157">
    <property type="entry name" value="Hemagglutinin_rpt"/>
</dbReference>
<accession>A0A4S4A6W7</accession>